<evidence type="ECO:0000256" key="2">
    <source>
        <dbReference type="ARBA" id="ARBA00013263"/>
    </source>
</evidence>
<dbReference type="Pfam" id="PF08326">
    <property type="entry name" value="ACC_central"/>
    <property type="match status" value="1"/>
</dbReference>
<keyword evidence="8" id="KW-0443">Lipid metabolism</keyword>
<dbReference type="SUPFAM" id="SSF51230">
    <property type="entry name" value="Single hybrid motif"/>
    <property type="match status" value="1"/>
</dbReference>
<dbReference type="GO" id="GO:0003989">
    <property type="term" value="F:acetyl-CoA carboxylase activity"/>
    <property type="evidence" value="ECO:0007669"/>
    <property type="project" value="UniProtKB-EC"/>
</dbReference>
<evidence type="ECO:0000313" key="18">
    <source>
        <dbReference type="EMBL" id="ACL66499.1"/>
    </source>
</evidence>
<dbReference type="Pfam" id="PF02786">
    <property type="entry name" value="CPSase_L_D2"/>
    <property type="match status" value="1"/>
</dbReference>
<dbReference type="Gene3D" id="3.30.470.20">
    <property type="entry name" value="ATP-grasp fold, B domain"/>
    <property type="match status" value="1"/>
</dbReference>
<dbReference type="PANTHER" id="PTHR45728:SF3">
    <property type="entry name" value="ACETYL-COA CARBOXYLASE"/>
    <property type="match status" value="1"/>
</dbReference>
<keyword evidence="9" id="KW-0275">Fatty acid biosynthesis</keyword>
<comment type="catalytic activity">
    <reaction evidence="11">
        <text>N(6)-biotinyl-L-lysyl-[protein] + hydrogencarbonate + ATP = N(6)-carboxybiotinyl-L-lysyl-[protein] + ADP + phosphate + H(+)</text>
        <dbReference type="Rhea" id="RHEA:13501"/>
        <dbReference type="Rhea" id="RHEA-COMP:10505"/>
        <dbReference type="Rhea" id="RHEA-COMP:10506"/>
        <dbReference type="ChEBI" id="CHEBI:15378"/>
        <dbReference type="ChEBI" id="CHEBI:17544"/>
        <dbReference type="ChEBI" id="CHEBI:30616"/>
        <dbReference type="ChEBI" id="CHEBI:43474"/>
        <dbReference type="ChEBI" id="CHEBI:83144"/>
        <dbReference type="ChEBI" id="CHEBI:83145"/>
        <dbReference type="ChEBI" id="CHEBI:456216"/>
        <dbReference type="EC" id="6.3.4.14"/>
    </reaction>
</comment>
<dbReference type="InterPro" id="IPR000089">
    <property type="entry name" value="Biotin_lipoyl"/>
</dbReference>
<keyword evidence="3" id="KW-0444">Lipid biosynthesis</keyword>
<dbReference type="InterPro" id="IPR005481">
    <property type="entry name" value="BC-like_N"/>
</dbReference>
<protein>
    <recommendedName>
        <fullName evidence="2">biotin carboxylase</fullName>
        <ecNumber evidence="2">6.3.4.14</ecNumber>
    </recommendedName>
</protein>
<dbReference type="InterPro" id="IPR011764">
    <property type="entry name" value="Biotin_carboxylation_dom"/>
</dbReference>
<evidence type="ECO:0000313" key="19">
    <source>
        <dbReference type="Proteomes" id="UP000007089"/>
    </source>
</evidence>
<evidence type="ECO:0000259" key="16">
    <source>
        <dbReference type="PROSITE" id="PS50979"/>
    </source>
</evidence>
<dbReference type="SMART" id="SM00878">
    <property type="entry name" value="Biotin_carb_C"/>
    <property type="match status" value="1"/>
</dbReference>
<dbReference type="InterPro" id="IPR005482">
    <property type="entry name" value="Biotin_COase_C"/>
</dbReference>
<evidence type="ECO:0000256" key="5">
    <source>
        <dbReference type="ARBA" id="ARBA00022741"/>
    </source>
</evidence>
<sequence>MPEAVSLGRVAVLDRSEAGRRAVRAVRELAREGKSALAVAVHAPRDRRLPFVREADASVEVEGSPELALHVAGAEAAWLGPAPLAERAAFAEACEQLGVLFLGPSSSVLERVRAPEGLAAIAAEVGVPLAAAGGADPAARLLEVVVARDRSGEAQAVGVGDASLRLADVAVLAESPSPALGAQEDARARMLGLAIAAAARWVGIASVELLLDPATRRLVLAGVDAFPRSAAAIEAAAGVDLVRQAVRLAAGAALRPLPAARGFAVAARLLARDPEAPQPATAPGRLERLRLPSDPDVHAEAAVEEGDEARGGAEPMATIVALGTDRGRALGRLAQALSDTDALARGSGSSKAWLLALLARTEVRAGTAGVGFLPRLAAARERLVAPSPEVALLAAALESYELELDLERARFLAEARRGRPRVGPSSGRAVELLHAGERHRLEVRQTGPDAYRVSPAGGAPVDVKVDRLARGERRLAWGGRRARVLSAVDGTRHLVDVDGVPHLVTRDPGGVITSPLPGMVVALPVVPGQRVAAGEPVARVESMKVELAVPAPTAGVVREVLAVPNGQVDAGAPLLRLDPEGEGPPAAPGAPLALGGEPPPEPSTAHERYLAGLRELNRLLLGFDLSDADARALATGWRDRAAGVAPEDPGALREEERALAAFGDVQALFSRGRGPSAAADAPPPLEELWRYLHEPEARGEGLTPGFLAQLRRALAHYNVSLDAPGRELELALLRIQKAHDRAEAPLAAVLGILERRLAGDGVPPGLEDAGARELLDRLAAVGQERFPALGDLARELRYRRFEKPELDQVRAAVYAQAEADLAELARAEGTARETLVSRLIACPQPLSTLMLARMARAKPEFRRLLAQTLTRRYYRHRATAPATVEEVDGVACTLTEYAAESRRIQLVAAFAPAAELARAAAAAARLAERTPEGAQTSVDLYLWRDGAGGDPDAIAAELRAALSQAGFRRPLRRASVLVAYPARGLGRQASQLHFTFRGGPAELVEEPRYRGVHPMIFRRMQLARLSKFELTRLPSPEDVYLYRGVARDNPRDERLFAVAEVRDLTPLHDARGRVVQLPHLERMLHEALAGMRRFQARRAPHQRLEWNRVLLTVEPPLLLSRDEVRGVAERIGPATQGLGLEMVLLAARVPHPDTGELRDALVRVTTDGRSVAVRWDAPTDRPLEPLSEYHLRVVQLRRRGLVHPFELVRMLAPTRDSQAGVPPGEFVEHDLDAAGALAPVSRPPGQNGANVVVGVVRTFTPRHPEGMARVVLLGDPSRSMGALAEPECRRIEAALDLAERLRVPLEWFAVSAGAKISMESGTENMDWISRVLRRIVTFTQGGGEINVVVCGINVGAQPYWNAEATMLMHTRGILVMTPGSAMVLTGKEALDYSGSVSAEDNQGIGGYDRIMGPNGQAQYQAASMGEAIQLLLRHYEHTYVAPGERFPRRATTSDPAARDVRTFPHGPAGGAGFDTVGDVFDPATNPDRKKPFDIRRVMAAAVDQDHPPLERWRDLRGGETAVVWDAHLGGWPVCLLGIESRPLPRLEFVPADGPELWSAGTLFPQSSKKLARAINGASGNRPVVVLANLSGFDGSPESMRRLQLEYGAEIGRAVVNFRGPFVFCVVSRYHGGAFVVFSKALREDIEVVAVEGARASVIGGAPAAAVVFSRDVETRTRKDPRVMEAEKAAAAGGAARGRLAEIVAAVRSEKVGEVADAFDGVHTVDRALRVGSLDRIIAPADLRPYLVDAVARGIARHSG</sequence>
<dbReference type="Gene3D" id="3.90.226.10">
    <property type="entry name" value="2-enoyl-CoA Hydratase, Chain A, domain 1"/>
    <property type="match status" value="2"/>
</dbReference>
<feature type="domain" description="Lipoyl-binding" evidence="14">
    <location>
        <begin position="495"/>
        <end position="578"/>
    </location>
</feature>
<dbReference type="Proteomes" id="UP000007089">
    <property type="component" value="Chromosome"/>
</dbReference>
<dbReference type="Pfam" id="PF00289">
    <property type="entry name" value="Biotin_carb_N"/>
    <property type="match status" value="1"/>
</dbReference>
<dbReference type="InterPro" id="IPR011053">
    <property type="entry name" value="Single_hybrid_motif"/>
</dbReference>
<feature type="region of interest" description="Disordered" evidence="13">
    <location>
        <begin position="575"/>
        <end position="605"/>
    </location>
</feature>
<dbReference type="InterPro" id="IPR016185">
    <property type="entry name" value="PreATP-grasp_dom_sf"/>
</dbReference>
<dbReference type="InterPro" id="IPR034733">
    <property type="entry name" value="AcCoA_carboxyl_beta"/>
</dbReference>
<comment type="catalytic activity">
    <reaction evidence="10">
        <text>hydrogencarbonate + acetyl-CoA + ATP = malonyl-CoA + ADP + phosphate + H(+)</text>
        <dbReference type="Rhea" id="RHEA:11308"/>
        <dbReference type="ChEBI" id="CHEBI:15378"/>
        <dbReference type="ChEBI" id="CHEBI:17544"/>
        <dbReference type="ChEBI" id="CHEBI:30616"/>
        <dbReference type="ChEBI" id="CHEBI:43474"/>
        <dbReference type="ChEBI" id="CHEBI:57288"/>
        <dbReference type="ChEBI" id="CHEBI:57384"/>
        <dbReference type="ChEBI" id="CHEBI:456216"/>
        <dbReference type="EC" id="6.4.1.2"/>
    </reaction>
</comment>
<evidence type="ECO:0000256" key="10">
    <source>
        <dbReference type="ARBA" id="ARBA00048065"/>
    </source>
</evidence>
<dbReference type="KEGG" id="acp:A2cp1_3164"/>
<proteinExistence type="predicted"/>
<feature type="domain" description="ATP-grasp" evidence="15">
    <location>
        <begin position="203"/>
        <end position="250"/>
    </location>
</feature>
<feature type="domain" description="Biotin carboxylation" evidence="16">
    <location>
        <begin position="6"/>
        <end position="378"/>
    </location>
</feature>
<dbReference type="PROSITE" id="PS50975">
    <property type="entry name" value="ATP_GRASP"/>
    <property type="match status" value="1"/>
</dbReference>
<dbReference type="SUPFAM" id="SSF52440">
    <property type="entry name" value="PreATP-grasp domain"/>
    <property type="match status" value="1"/>
</dbReference>
<dbReference type="PROSITE" id="PS50989">
    <property type="entry name" value="COA_CT_CTER"/>
    <property type="match status" value="1"/>
</dbReference>
<dbReference type="GO" id="GO:0046872">
    <property type="term" value="F:metal ion binding"/>
    <property type="evidence" value="ECO:0007669"/>
    <property type="project" value="InterPro"/>
</dbReference>
<dbReference type="InterPro" id="IPR011763">
    <property type="entry name" value="COA_CT_C"/>
</dbReference>
<dbReference type="Pfam" id="PF01039">
    <property type="entry name" value="Carboxyl_trans"/>
    <property type="match status" value="1"/>
</dbReference>
<dbReference type="Pfam" id="PF00364">
    <property type="entry name" value="Biotin_lipoyl"/>
    <property type="match status" value="1"/>
</dbReference>
<evidence type="ECO:0000256" key="9">
    <source>
        <dbReference type="ARBA" id="ARBA00023160"/>
    </source>
</evidence>
<evidence type="ECO:0000256" key="4">
    <source>
        <dbReference type="ARBA" id="ARBA00022598"/>
    </source>
</evidence>
<reference evidence="18" key="1">
    <citation type="submission" date="2009-01" db="EMBL/GenBank/DDBJ databases">
        <title>Complete sequence of Anaeromyxobacter dehalogenans 2CP-1.</title>
        <authorList>
            <consortium name="US DOE Joint Genome Institute"/>
            <person name="Lucas S."/>
            <person name="Copeland A."/>
            <person name="Lapidus A."/>
            <person name="Glavina del Rio T."/>
            <person name="Dalin E."/>
            <person name="Tice H."/>
            <person name="Bruce D."/>
            <person name="Goodwin L."/>
            <person name="Pitluck S."/>
            <person name="Saunders E."/>
            <person name="Brettin T."/>
            <person name="Detter J.C."/>
            <person name="Han C."/>
            <person name="Larimer F."/>
            <person name="Land M."/>
            <person name="Hauser L."/>
            <person name="Kyrpides N."/>
            <person name="Ovchinnikova G."/>
            <person name="Beliaev A.S."/>
            <person name="Richardson P."/>
        </authorList>
    </citation>
    <scope>NUCLEOTIDE SEQUENCE</scope>
    <source>
        <strain evidence="18">2CP-1</strain>
    </source>
</reference>
<dbReference type="EC" id="6.3.4.14" evidence="2"/>
<dbReference type="EMBL" id="CP001359">
    <property type="protein sequence ID" value="ACL66499.1"/>
    <property type="molecule type" value="Genomic_DNA"/>
</dbReference>
<dbReference type="Gene3D" id="2.40.50.100">
    <property type="match status" value="1"/>
</dbReference>
<dbReference type="SUPFAM" id="SSF56059">
    <property type="entry name" value="Glutathione synthetase ATP-binding domain-like"/>
    <property type="match status" value="1"/>
</dbReference>
<dbReference type="InterPro" id="IPR011054">
    <property type="entry name" value="Rudment_hybrid_motif"/>
</dbReference>
<dbReference type="SUPFAM" id="SSF52096">
    <property type="entry name" value="ClpP/crotonase"/>
    <property type="match status" value="2"/>
</dbReference>
<dbReference type="HOGENOM" id="CLU_239133_0_0_7"/>
<dbReference type="PROSITE" id="PS50979">
    <property type="entry name" value="BC"/>
    <property type="match status" value="1"/>
</dbReference>
<gene>
    <name evidence="18" type="ordered locus">A2cp1_3164</name>
</gene>
<dbReference type="CDD" id="cd06850">
    <property type="entry name" value="biotinyl_domain"/>
    <property type="match status" value="1"/>
</dbReference>
<evidence type="ECO:0000256" key="3">
    <source>
        <dbReference type="ARBA" id="ARBA00022516"/>
    </source>
</evidence>
<accession>B8JG96</accession>
<evidence type="ECO:0000256" key="6">
    <source>
        <dbReference type="ARBA" id="ARBA00022832"/>
    </source>
</evidence>
<evidence type="ECO:0000259" key="17">
    <source>
        <dbReference type="PROSITE" id="PS50989"/>
    </source>
</evidence>
<dbReference type="RefSeq" id="WP_012634217.1">
    <property type="nucleotide sequence ID" value="NC_011891.1"/>
</dbReference>
<dbReference type="InterPro" id="IPR029045">
    <property type="entry name" value="ClpP/crotonase-like_dom_sf"/>
</dbReference>
<comment type="cofactor">
    <cofactor evidence="1">
        <name>biotin</name>
        <dbReference type="ChEBI" id="CHEBI:57586"/>
    </cofactor>
</comment>
<dbReference type="InterPro" id="IPR005479">
    <property type="entry name" value="CPAse_ATP-bd"/>
</dbReference>
<dbReference type="GO" id="GO:0004075">
    <property type="term" value="F:biotin carboxylase activity"/>
    <property type="evidence" value="ECO:0007669"/>
    <property type="project" value="UniProtKB-EC"/>
</dbReference>
<evidence type="ECO:0000256" key="13">
    <source>
        <dbReference type="SAM" id="MobiDB-lite"/>
    </source>
</evidence>
<keyword evidence="5 12" id="KW-0547">Nucleotide-binding</keyword>
<evidence type="ECO:0000256" key="12">
    <source>
        <dbReference type="PROSITE-ProRule" id="PRU00409"/>
    </source>
</evidence>
<evidence type="ECO:0000256" key="11">
    <source>
        <dbReference type="ARBA" id="ARBA00048600"/>
    </source>
</evidence>
<evidence type="ECO:0000259" key="15">
    <source>
        <dbReference type="PROSITE" id="PS50975"/>
    </source>
</evidence>
<evidence type="ECO:0000256" key="8">
    <source>
        <dbReference type="ARBA" id="ARBA00023098"/>
    </source>
</evidence>
<feature type="domain" description="CoA carboxyltransferase C-terminal" evidence="17">
    <location>
        <begin position="1452"/>
        <end position="1759"/>
    </location>
</feature>
<keyword evidence="7 12" id="KW-0067">ATP-binding</keyword>
<name>B8JG96_ANAD2</name>
<dbReference type="InterPro" id="IPR049076">
    <property type="entry name" value="ACCA"/>
</dbReference>
<dbReference type="GO" id="GO:0005524">
    <property type="term" value="F:ATP binding"/>
    <property type="evidence" value="ECO:0007669"/>
    <property type="project" value="UniProtKB-UniRule"/>
</dbReference>
<dbReference type="PROSITE" id="PS50968">
    <property type="entry name" value="BIOTINYL_LIPOYL"/>
    <property type="match status" value="1"/>
</dbReference>
<dbReference type="InterPro" id="IPR011761">
    <property type="entry name" value="ATP-grasp"/>
</dbReference>
<dbReference type="InterPro" id="IPR013537">
    <property type="entry name" value="AcCoA_COase_cen"/>
</dbReference>
<keyword evidence="6" id="KW-0276">Fatty acid metabolism</keyword>
<dbReference type="SUPFAM" id="SSF51246">
    <property type="entry name" value="Rudiment single hybrid motif"/>
    <property type="match status" value="1"/>
</dbReference>
<keyword evidence="19" id="KW-1185">Reference proteome</keyword>
<evidence type="ECO:0000256" key="7">
    <source>
        <dbReference type="ARBA" id="ARBA00022840"/>
    </source>
</evidence>
<dbReference type="GO" id="GO:0006633">
    <property type="term" value="P:fatty acid biosynthetic process"/>
    <property type="evidence" value="ECO:0007669"/>
    <property type="project" value="UniProtKB-KW"/>
</dbReference>
<organism evidence="18 19">
    <name type="scientific">Anaeromyxobacter dehalogenans (strain ATCC BAA-258 / DSM 21875 / 2CP-1)</name>
    <dbReference type="NCBI Taxonomy" id="455488"/>
    <lineage>
        <taxon>Bacteria</taxon>
        <taxon>Pseudomonadati</taxon>
        <taxon>Myxococcota</taxon>
        <taxon>Myxococcia</taxon>
        <taxon>Myxococcales</taxon>
        <taxon>Cystobacterineae</taxon>
        <taxon>Anaeromyxobacteraceae</taxon>
        <taxon>Anaeromyxobacter</taxon>
    </lineage>
</organism>
<keyword evidence="4" id="KW-0436">Ligase</keyword>
<evidence type="ECO:0000256" key="1">
    <source>
        <dbReference type="ARBA" id="ARBA00001953"/>
    </source>
</evidence>
<dbReference type="PANTHER" id="PTHR45728">
    <property type="entry name" value="ACETYL-COA CARBOXYLASE, ISOFORM A"/>
    <property type="match status" value="1"/>
</dbReference>
<evidence type="ECO:0000259" key="14">
    <source>
        <dbReference type="PROSITE" id="PS50968"/>
    </source>
</evidence>